<name>A0A430B2F1_9ENTE</name>
<reference evidence="1 2" key="1">
    <citation type="submission" date="2017-05" db="EMBL/GenBank/DDBJ databases">
        <title>Vagococcus spp. assemblies.</title>
        <authorList>
            <person name="Gulvik C.A."/>
        </authorList>
    </citation>
    <scope>NUCLEOTIDE SEQUENCE [LARGE SCALE GENOMIC DNA]</scope>
    <source>
        <strain evidence="1 2">LMG 24798</strain>
    </source>
</reference>
<sequence>MAIHLDVCITDTDTRIQLADSQGTIMITDSQTGKNNATRQAICFLLKKQQLVAIGPPDDTLTFDQIITLCPPETIDRDKLAQLFQMDANNKTEPLTDIEVNVAAYHQQVKRILETFGYPLFQKKARSGKVQHRWRKDISQLPFYVDYQESKATIIWEKRTVMRIKAGATLKAEPALNKDGSLGLSARMGEQLRTEHKHKISGLTTTEDILLKSVNEVGLFLYYAGTNSWLVLKDTDGKTIDEWTRVDS</sequence>
<protein>
    <submittedName>
        <fullName evidence="1">Uncharacterized protein</fullName>
    </submittedName>
</protein>
<accession>A0A430B2F1</accession>
<dbReference type="OrthoDB" id="3238747at2"/>
<keyword evidence="2" id="KW-1185">Reference proteome</keyword>
<dbReference type="Proteomes" id="UP000286773">
    <property type="component" value="Unassembled WGS sequence"/>
</dbReference>
<dbReference type="EMBL" id="NGKC01000001">
    <property type="protein sequence ID" value="RSU14510.1"/>
    <property type="molecule type" value="Genomic_DNA"/>
</dbReference>
<evidence type="ECO:0000313" key="1">
    <source>
        <dbReference type="EMBL" id="RSU14510.1"/>
    </source>
</evidence>
<comment type="caution">
    <text evidence="1">The sequence shown here is derived from an EMBL/GenBank/DDBJ whole genome shotgun (WGS) entry which is preliminary data.</text>
</comment>
<dbReference type="RefSeq" id="WP_126811295.1">
    <property type="nucleotide sequence ID" value="NZ_NGKC01000001.1"/>
</dbReference>
<proteinExistence type="predicted"/>
<dbReference type="AlphaFoldDB" id="A0A430B2F1"/>
<evidence type="ECO:0000313" key="2">
    <source>
        <dbReference type="Proteomes" id="UP000286773"/>
    </source>
</evidence>
<organism evidence="1 2">
    <name type="scientific">Vagococcus acidifermentans</name>
    <dbReference type="NCBI Taxonomy" id="564710"/>
    <lineage>
        <taxon>Bacteria</taxon>
        <taxon>Bacillati</taxon>
        <taxon>Bacillota</taxon>
        <taxon>Bacilli</taxon>
        <taxon>Lactobacillales</taxon>
        <taxon>Enterococcaceae</taxon>
        <taxon>Vagococcus</taxon>
    </lineage>
</organism>
<gene>
    <name evidence="1" type="ORF">CBF27_00550</name>
</gene>